<feature type="compositionally biased region" description="Pro residues" evidence="1">
    <location>
        <begin position="257"/>
        <end position="266"/>
    </location>
</feature>
<evidence type="ECO:0008006" key="4">
    <source>
        <dbReference type="Google" id="ProtNLM"/>
    </source>
</evidence>
<sequence>MQDDYHSSSFPVASTFEGGVGHNVPSGSVSSSLLSSSFNSSKPPQRVMPHSQDTIRLSTMELSGISFSDGMASTPRSFNSFGDLEVRGVRRGEGNNEGEVNDAIAAAGASAAARGGRGDSGDGAAGKLSYRSGLSLMMKPSTQVEVEEEEERQQEETEEPEPISGSPTPMPTRIPSPSHSPSAKRFRSHHHQEQTTQPSQARPTSERQTTIRWDPALDGQGSSSASPVNERTPLLISTTSTPPTLPSSSNASNLPPNGVPPSPPVPSQGSTKPLSTRLRARLSSVPSYFSTISNTVLYELPRIPKYLPAVLLGSLLNILDGVSYGMIIFPSSPPFTGLGPMGVSMFFMSCLVAQLTYSLGGKYAGSGFAGANGSMMIEVVHPPSLLSSHFNERTTMEEVGMRRWVKQ</sequence>
<feature type="compositionally biased region" description="Polar residues" evidence="1">
    <location>
        <begin position="220"/>
        <end position="229"/>
    </location>
</feature>
<reference evidence="2 3" key="1">
    <citation type="journal article" date="2019" name="Nat. Ecol. Evol.">
        <title>Megaphylogeny resolves global patterns of mushroom evolution.</title>
        <authorList>
            <person name="Varga T."/>
            <person name="Krizsan K."/>
            <person name="Foldi C."/>
            <person name="Dima B."/>
            <person name="Sanchez-Garcia M."/>
            <person name="Sanchez-Ramirez S."/>
            <person name="Szollosi G.J."/>
            <person name="Szarkandi J.G."/>
            <person name="Papp V."/>
            <person name="Albert L."/>
            <person name="Andreopoulos W."/>
            <person name="Angelini C."/>
            <person name="Antonin V."/>
            <person name="Barry K.W."/>
            <person name="Bougher N.L."/>
            <person name="Buchanan P."/>
            <person name="Buyck B."/>
            <person name="Bense V."/>
            <person name="Catcheside P."/>
            <person name="Chovatia M."/>
            <person name="Cooper J."/>
            <person name="Damon W."/>
            <person name="Desjardin D."/>
            <person name="Finy P."/>
            <person name="Geml J."/>
            <person name="Haridas S."/>
            <person name="Hughes K."/>
            <person name="Justo A."/>
            <person name="Karasinski D."/>
            <person name="Kautmanova I."/>
            <person name="Kiss B."/>
            <person name="Kocsube S."/>
            <person name="Kotiranta H."/>
            <person name="LaButti K.M."/>
            <person name="Lechner B.E."/>
            <person name="Liimatainen K."/>
            <person name="Lipzen A."/>
            <person name="Lukacs Z."/>
            <person name="Mihaltcheva S."/>
            <person name="Morgado L.N."/>
            <person name="Niskanen T."/>
            <person name="Noordeloos M.E."/>
            <person name="Ohm R.A."/>
            <person name="Ortiz-Santana B."/>
            <person name="Ovrebo C."/>
            <person name="Racz N."/>
            <person name="Riley R."/>
            <person name="Savchenko A."/>
            <person name="Shiryaev A."/>
            <person name="Soop K."/>
            <person name="Spirin V."/>
            <person name="Szebenyi C."/>
            <person name="Tomsovsky M."/>
            <person name="Tulloss R.E."/>
            <person name="Uehling J."/>
            <person name="Grigoriev I.V."/>
            <person name="Vagvolgyi C."/>
            <person name="Papp T."/>
            <person name="Martin F.M."/>
            <person name="Miettinen O."/>
            <person name="Hibbett D.S."/>
            <person name="Nagy L.G."/>
        </authorList>
    </citation>
    <scope>NUCLEOTIDE SEQUENCE [LARGE SCALE GENOMIC DNA]</scope>
    <source>
        <strain evidence="2 3">CBS 962.96</strain>
    </source>
</reference>
<feature type="compositionally biased region" description="Acidic residues" evidence="1">
    <location>
        <begin position="145"/>
        <end position="161"/>
    </location>
</feature>
<dbReference type="AlphaFoldDB" id="A0A4S8L6G1"/>
<keyword evidence="3" id="KW-1185">Reference proteome</keyword>
<evidence type="ECO:0000313" key="3">
    <source>
        <dbReference type="Proteomes" id="UP000297245"/>
    </source>
</evidence>
<dbReference type="OrthoDB" id="3055241at2759"/>
<feature type="compositionally biased region" description="Polar residues" evidence="1">
    <location>
        <begin position="194"/>
        <end position="211"/>
    </location>
</feature>
<evidence type="ECO:0000313" key="2">
    <source>
        <dbReference type="EMBL" id="THU83983.1"/>
    </source>
</evidence>
<accession>A0A4S8L6G1</accession>
<name>A0A4S8L6G1_DENBC</name>
<evidence type="ECO:0000256" key="1">
    <source>
        <dbReference type="SAM" id="MobiDB-lite"/>
    </source>
</evidence>
<organism evidence="2 3">
    <name type="scientific">Dendrothele bispora (strain CBS 962.96)</name>
    <dbReference type="NCBI Taxonomy" id="1314807"/>
    <lineage>
        <taxon>Eukaryota</taxon>
        <taxon>Fungi</taxon>
        <taxon>Dikarya</taxon>
        <taxon>Basidiomycota</taxon>
        <taxon>Agaricomycotina</taxon>
        <taxon>Agaricomycetes</taxon>
        <taxon>Agaricomycetidae</taxon>
        <taxon>Agaricales</taxon>
        <taxon>Agaricales incertae sedis</taxon>
        <taxon>Dendrothele</taxon>
    </lineage>
</organism>
<feature type="region of interest" description="Disordered" evidence="1">
    <location>
        <begin position="1"/>
        <end position="50"/>
    </location>
</feature>
<dbReference type="Proteomes" id="UP000297245">
    <property type="component" value="Unassembled WGS sequence"/>
</dbReference>
<gene>
    <name evidence="2" type="ORF">K435DRAFT_870749</name>
</gene>
<protein>
    <recommendedName>
        <fullName evidence="4">SLC26A/SulP transporter domain-containing protein</fullName>
    </recommendedName>
</protein>
<feature type="compositionally biased region" description="Low complexity" evidence="1">
    <location>
        <begin position="232"/>
        <end position="256"/>
    </location>
</feature>
<feature type="region of interest" description="Disordered" evidence="1">
    <location>
        <begin position="134"/>
        <end position="276"/>
    </location>
</feature>
<proteinExistence type="predicted"/>
<feature type="compositionally biased region" description="Low complexity" evidence="1">
    <location>
        <begin position="26"/>
        <end position="41"/>
    </location>
</feature>
<dbReference type="EMBL" id="ML179630">
    <property type="protein sequence ID" value="THU83983.1"/>
    <property type="molecule type" value="Genomic_DNA"/>
</dbReference>